<feature type="transmembrane region" description="Helical" evidence="8">
    <location>
        <begin position="535"/>
        <end position="559"/>
    </location>
</feature>
<feature type="transmembrane region" description="Helical" evidence="8">
    <location>
        <begin position="505"/>
        <end position="523"/>
    </location>
</feature>
<gene>
    <name evidence="10" type="ORF">GH714_012268</name>
</gene>
<evidence type="ECO:0000256" key="1">
    <source>
        <dbReference type="ARBA" id="ARBA00004141"/>
    </source>
</evidence>
<name>A0A6A6LNG6_HEVBR</name>
<evidence type="ECO:0000256" key="8">
    <source>
        <dbReference type="SAM" id="Phobius"/>
    </source>
</evidence>
<feature type="domain" description="DUF641" evidence="9">
    <location>
        <begin position="76"/>
        <end position="197"/>
    </location>
</feature>
<evidence type="ECO:0000259" key="9">
    <source>
        <dbReference type="Pfam" id="PF04859"/>
    </source>
</evidence>
<dbReference type="Pfam" id="PF01384">
    <property type="entry name" value="PHO4"/>
    <property type="match status" value="1"/>
</dbReference>
<dbReference type="Pfam" id="PF04859">
    <property type="entry name" value="DUF641"/>
    <property type="match status" value="1"/>
</dbReference>
<evidence type="ECO:0000256" key="5">
    <source>
        <dbReference type="ARBA" id="ARBA00022989"/>
    </source>
</evidence>
<feature type="compositionally biased region" description="Basic and acidic residues" evidence="7">
    <location>
        <begin position="585"/>
        <end position="598"/>
    </location>
</feature>
<dbReference type="InterPro" id="IPR001204">
    <property type="entry name" value="Phos_transporter"/>
</dbReference>
<evidence type="ECO:0000256" key="7">
    <source>
        <dbReference type="SAM" id="MobiDB-lite"/>
    </source>
</evidence>
<proteinExistence type="predicted"/>
<comment type="caution">
    <text evidence="10">The sequence shown here is derived from an EMBL/GenBank/DDBJ whole genome shotgun (WGS) entry which is preliminary data.</text>
</comment>
<dbReference type="EMBL" id="JAAGAX010000009">
    <property type="protein sequence ID" value="KAF2302982.1"/>
    <property type="molecule type" value="Genomic_DNA"/>
</dbReference>
<dbReference type="Proteomes" id="UP000467840">
    <property type="component" value="Chromosome 16"/>
</dbReference>
<dbReference type="GO" id="GO:0009639">
    <property type="term" value="P:response to red or far red light"/>
    <property type="evidence" value="ECO:0007669"/>
    <property type="project" value="InterPro"/>
</dbReference>
<reference evidence="10 11" key="1">
    <citation type="journal article" date="2020" name="Mol. Plant">
        <title>The Chromosome-Based Rubber Tree Genome Provides New Insights into Spurge Genome Evolution and Rubber Biosynthesis.</title>
        <authorList>
            <person name="Liu J."/>
            <person name="Shi C."/>
            <person name="Shi C.C."/>
            <person name="Li W."/>
            <person name="Zhang Q.J."/>
            <person name="Zhang Y."/>
            <person name="Li K."/>
            <person name="Lu H.F."/>
            <person name="Shi C."/>
            <person name="Zhu S.T."/>
            <person name="Xiao Z.Y."/>
            <person name="Nan H."/>
            <person name="Yue Y."/>
            <person name="Zhu X.G."/>
            <person name="Wu Y."/>
            <person name="Hong X.N."/>
            <person name="Fan G.Y."/>
            <person name="Tong Y."/>
            <person name="Zhang D."/>
            <person name="Mao C.L."/>
            <person name="Liu Y.L."/>
            <person name="Hao S.J."/>
            <person name="Liu W.Q."/>
            <person name="Lv M.Q."/>
            <person name="Zhang H.B."/>
            <person name="Liu Y."/>
            <person name="Hu-Tang G.R."/>
            <person name="Wang J.P."/>
            <person name="Wang J.H."/>
            <person name="Sun Y.H."/>
            <person name="Ni S.B."/>
            <person name="Chen W.B."/>
            <person name="Zhang X.C."/>
            <person name="Jiao Y.N."/>
            <person name="Eichler E.E."/>
            <person name="Li G.H."/>
            <person name="Liu X."/>
            <person name="Gao L.Z."/>
        </authorList>
    </citation>
    <scope>NUCLEOTIDE SEQUENCE [LARGE SCALE GENOMIC DNA]</scope>
    <source>
        <strain evidence="11">cv. GT1</strain>
        <tissue evidence="10">Leaf</tissue>
    </source>
</reference>
<dbReference type="GO" id="GO:0009959">
    <property type="term" value="P:negative gravitropism"/>
    <property type="evidence" value="ECO:0007669"/>
    <property type="project" value="InterPro"/>
</dbReference>
<feature type="transmembrane region" description="Helical" evidence="8">
    <location>
        <begin position="471"/>
        <end position="493"/>
    </location>
</feature>
<feature type="transmembrane region" description="Helical" evidence="8">
    <location>
        <begin position="428"/>
        <end position="450"/>
    </location>
</feature>
<keyword evidence="5 8" id="KW-1133">Transmembrane helix</keyword>
<evidence type="ECO:0000313" key="11">
    <source>
        <dbReference type="Proteomes" id="UP000467840"/>
    </source>
</evidence>
<dbReference type="AlphaFoldDB" id="A0A6A6LNG6"/>
<keyword evidence="6 8" id="KW-0472">Membrane</keyword>
<keyword evidence="4 8" id="KW-0812">Transmembrane</keyword>
<evidence type="ECO:0000313" key="10">
    <source>
        <dbReference type="EMBL" id="KAF2302982.1"/>
    </source>
</evidence>
<dbReference type="InterPro" id="IPR006943">
    <property type="entry name" value="DUF641_pln"/>
</dbReference>
<protein>
    <recommendedName>
        <fullName evidence="9">DUF641 domain-containing protein</fullName>
    </recommendedName>
</protein>
<evidence type="ECO:0000256" key="6">
    <source>
        <dbReference type="ARBA" id="ARBA00023136"/>
    </source>
</evidence>
<sequence>METIKCRSVPSNKSKIARTFQKVINLKTATRIASNNGIGICILTPQSKFQDDPTTIYKSHISATDKHKDDHSKAKRKAVLDALLAKLFAGITTIKAAYAELQMAQNPYCSDAIHAADQAIVEELKLLSELKRSFFKNELDHLSPQVTVMLAEIQEQQSLMKTYEITIKKLESETKFKDSDISLLKKQLDESIAFNKSFVKLMVREMEVAEWDIEAAAKAIESESIFPKPTHRCFVFESFVSKTMFEGFNYPNFMLPNESPPPMDHHHHYRHSGEHYFNKFKKLKSVNPRHYLNQNPTSSFARFTRAKYLKLVHAKMECSLFGNLNQRKLVNSGGFPDTAFFTAFIEMARRVWSLNLLAFSFGEDVSIFQVSKNSRFSEVYMESVTQESLLESDGVDADLRVDFTVVPGFKIGKTLMQSQFSTPIGSGALTLLKALIMACLIYVPGAAFAGNRVVNDLISDFLKENQPDEGFLMWSMVVVLVTAAIWLALATYLELPVSSQQSIHGALLGTILVTKGFGYIPMWNKKIGNALSVNILVVIVAVAVAVSTGVLLSLVINIIPLGTKLFNAIPTFKSGKQNASSMSHQSKENQDKRSVTKEDVEDVLKDITQMRVLETVYEEEERSWASPDIIQDSEQTRSVSEFTTATNQSTAFKKLLASTPNRLVQTSNFQRIEETSLLADAYRCITELAKPIIYPALEYDRQTLIRHALAEKYDEMEHFLSFKNTYSVSCTLLLSAVVSPCGAILDVFEHRTKYSGNQKDVEHSIHVNWWSRGIGEFVAAMRFFLCGWRPTQSLGGKLTCLSNSRGMVSQPSSVATVIIVIKLNFPVSNTISAAGIYSPSISNAQGGEAFHTTVDTSQPHVNLRDETAASSLVLKGRKINPSGPSHRGNITPATNNFQDLSSVPSPGVGHRFTCY</sequence>
<accession>A0A6A6LNG6</accession>
<organism evidence="10 11">
    <name type="scientific">Hevea brasiliensis</name>
    <name type="common">Para rubber tree</name>
    <name type="synonym">Siphonia brasiliensis</name>
    <dbReference type="NCBI Taxonomy" id="3981"/>
    <lineage>
        <taxon>Eukaryota</taxon>
        <taxon>Viridiplantae</taxon>
        <taxon>Streptophyta</taxon>
        <taxon>Embryophyta</taxon>
        <taxon>Tracheophyta</taxon>
        <taxon>Spermatophyta</taxon>
        <taxon>Magnoliopsida</taxon>
        <taxon>eudicotyledons</taxon>
        <taxon>Gunneridae</taxon>
        <taxon>Pentapetalae</taxon>
        <taxon>rosids</taxon>
        <taxon>fabids</taxon>
        <taxon>Malpighiales</taxon>
        <taxon>Euphorbiaceae</taxon>
        <taxon>Crotonoideae</taxon>
        <taxon>Micrandreae</taxon>
        <taxon>Hevea</taxon>
    </lineage>
</organism>
<dbReference type="InterPro" id="IPR040225">
    <property type="entry name" value="GIL1-like"/>
</dbReference>
<comment type="subcellular location">
    <subcellularLocation>
        <location evidence="1">Membrane</location>
        <topology evidence="1">Multi-pass membrane protein</topology>
    </subcellularLocation>
</comment>
<feature type="region of interest" description="Disordered" evidence="7">
    <location>
        <begin position="576"/>
        <end position="598"/>
    </location>
</feature>
<dbReference type="GO" id="GO:0006817">
    <property type="term" value="P:phosphate ion transport"/>
    <property type="evidence" value="ECO:0007669"/>
    <property type="project" value="UniProtKB-KW"/>
</dbReference>
<dbReference type="PANTHER" id="PTHR31161">
    <property type="entry name" value="PROTEIN GRAVITROPIC IN THE LIGHT 1"/>
    <property type="match status" value="1"/>
</dbReference>
<dbReference type="GO" id="GO:0005315">
    <property type="term" value="F:phosphate transmembrane transporter activity"/>
    <property type="evidence" value="ECO:0007669"/>
    <property type="project" value="InterPro"/>
</dbReference>
<feature type="region of interest" description="Disordered" evidence="7">
    <location>
        <begin position="879"/>
        <end position="902"/>
    </location>
</feature>
<dbReference type="GO" id="GO:0016020">
    <property type="term" value="C:membrane"/>
    <property type="evidence" value="ECO:0007669"/>
    <property type="project" value="UniProtKB-SubCell"/>
</dbReference>
<evidence type="ECO:0000256" key="2">
    <source>
        <dbReference type="ARBA" id="ARBA00022448"/>
    </source>
</evidence>
<keyword evidence="2" id="KW-0813">Transport</keyword>
<evidence type="ECO:0000256" key="4">
    <source>
        <dbReference type="ARBA" id="ARBA00022692"/>
    </source>
</evidence>
<evidence type="ECO:0000256" key="3">
    <source>
        <dbReference type="ARBA" id="ARBA00022592"/>
    </source>
</evidence>
<keyword evidence="11" id="KW-1185">Reference proteome</keyword>
<feature type="compositionally biased region" description="Polar residues" evidence="7">
    <location>
        <begin position="891"/>
        <end position="902"/>
    </location>
</feature>
<keyword evidence="3" id="KW-0592">Phosphate transport</keyword>